<feature type="domain" description="DUF11" evidence="1">
    <location>
        <begin position="278"/>
        <end position="398"/>
    </location>
</feature>
<feature type="domain" description="DUF11" evidence="1">
    <location>
        <begin position="1951"/>
        <end position="2054"/>
    </location>
</feature>
<feature type="domain" description="DUF11" evidence="1">
    <location>
        <begin position="2458"/>
        <end position="2578"/>
    </location>
</feature>
<dbReference type="EMBL" id="FOJG01000002">
    <property type="protein sequence ID" value="SEW53852.1"/>
    <property type="molecule type" value="Genomic_DNA"/>
</dbReference>
<feature type="domain" description="DUF11" evidence="1">
    <location>
        <begin position="2591"/>
        <end position="2694"/>
    </location>
</feature>
<dbReference type="PANTHER" id="PTHR34819:SF3">
    <property type="entry name" value="CELL SURFACE PROTEIN"/>
    <property type="match status" value="1"/>
</dbReference>
<feature type="domain" description="DUF11" evidence="1">
    <location>
        <begin position="413"/>
        <end position="526"/>
    </location>
</feature>
<feature type="domain" description="DUF11" evidence="1">
    <location>
        <begin position="3991"/>
        <end position="4095"/>
    </location>
</feature>
<dbReference type="STRING" id="29529.SAMN04488122_5718"/>
<evidence type="ECO:0000259" key="1">
    <source>
        <dbReference type="Pfam" id="PF01345"/>
    </source>
</evidence>
<feature type="domain" description="DUF11" evidence="1">
    <location>
        <begin position="3339"/>
        <end position="3464"/>
    </location>
</feature>
<dbReference type="OrthoDB" id="9816593at2"/>
<dbReference type="Gene3D" id="2.60.40.10">
    <property type="entry name" value="Immunoglobulins"/>
    <property type="match status" value="1"/>
</dbReference>
<dbReference type="InterPro" id="IPR001434">
    <property type="entry name" value="OmcB-like_DUF11"/>
</dbReference>
<feature type="domain" description="DUF11" evidence="1">
    <location>
        <begin position="1180"/>
        <end position="1279"/>
    </location>
</feature>
<feature type="domain" description="DUF11" evidence="1">
    <location>
        <begin position="1440"/>
        <end position="1536"/>
    </location>
</feature>
<feature type="domain" description="DUF11" evidence="1">
    <location>
        <begin position="153"/>
        <end position="255"/>
    </location>
</feature>
<feature type="domain" description="DUF11" evidence="1">
    <location>
        <begin position="1813"/>
        <end position="1938"/>
    </location>
</feature>
<organism evidence="2 3">
    <name type="scientific">Chitinophaga arvensicola</name>
    <dbReference type="NCBI Taxonomy" id="29529"/>
    <lineage>
        <taxon>Bacteria</taxon>
        <taxon>Pseudomonadati</taxon>
        <taxon>Bacteroidota</taxon>
        <taxon>Chitinophagia</taxon>
        <taxon>Chitinophagales</taxon>
        <taxon>Chitinophagaceae</taxon>
        <taxon>Chitinophaga</taxon>
    </lineage>
</organism>
<protein>
    <submittedName>
        <fullName evidence="2">Conserved repeat domain-containing protein/gliding motility-associated C-terminal domain-containing protein</fullName>
    </submittedName>
</protein>
<feature type="domain" description="DUF11" evidence="1">
    <location>
        <begin position="3861"/>
        <end position="3982"/>
    </location>
</feature>
<name>A0A1I0SB94_9BACT</name>
<proteinExistence type="predicted"/>
<dbReference type="NCBIfam" id="TIGR01451">
    <property type="entry name" value="B_ant_repeat"/>
    <property type="match status" value="29"/>
</dbReference>
<feature type="domain" description="DUF11" evidence="1">
    <location>
        <begin position="797"/>
        <end position="912"/>
    </location>
</feature>
<feature type="domain" description="DUF11" evidence="1">
    <location>
        <begin position="2971"/>
        <end position="3074"/>
    </location>
</feature>
<dbReference type="InterPro" id="IPR051172">
    <property type="entry name" value="Chlamydia_OmcB"/>
</dbReference>
<gene>
    <name evidence="2" type="ORF">SAMN04488122_5718</name>
</gene>
<dbReference type="Pfam" id="PF13585">
    <property type="entry name" value="CHU_C"/>
    <property type="match status" value="1"/>
</dbReference>
<dbReference type="InterPro" id="IPR013783">
    <property type="entry name" value="Ig-like_fold"/>
</dbReference>
<evidence type="ECO:0000313" key="2">
    <source>
        <dbReference type="EMBL" id="SEW53852.1"/>
    </source>
</evidence>
<feature type="domain" description="DUF11" evidence="1">
    <location>
        <begin position="921"/>
        <end position="1025"/>
    </location>
</feature>
<reference evidence="3" key="1">
    <citation type="submission" date="2016-10" db="EMBL/GenBank/DDBJ databases">
        <authorList>
            <person name="Varghese N."/>
            <person name="Submissions S."/>
        </authorList>
    </citation>
    <scope>NUCLEOTIDE SEQUENCE [LARGE SCALE GENOMIC DNA]</scope>
    <source>
        <strain evidence="3">DSM 3695</strain>
    </source>
</reference>
<dbReference type="Proteomes" id="UP000199310">
    <property type="component" value="Unassembled WGS sequence"/>
</dbReference>
<dbReference type="InterPro" id="IPR047589">
    <property type="entry name" value="DUF11_rpt"/>
</dbReference>
<feature type="domain" description="DUF11" evidence="1">
    <location>
        <begin position="2328"/>
        <end position="2435"/>
    </location>
</feature>
<feature type="domain" description="DUF11" evidence="1">
    <location>
        <begin position="3092"/>
        <end position="3200"/>
    </location>
</feature>
<feature type="domain" description="DUF11" evidence="1">
    <location>
        <begin position="673"/>
        <end position="772"/>
    </location>
</feature>
<feature type="domain" description="DUF11" evidence="1">
    <location>
        <begin position="4120"/>
        <end position="4239"/>
    </location>
</feature>
<accession>A0A1I0SB94</accession>
<dbReference type="InterPro" id="IPR026341">
    <property type="entry name" value="T9SS_type_B"/>
</dbReference>
<dbReference type="RefSeq" id="WP_089901216.1">
    <property type="nucleotide sequence ID" value="NZ_FOJG01000002.1"/>
</dbReference>
<feature type="domain" description="DUF11" evidence="1">
    <location>
        <begin position="1048"/>
        <end position="1140"/>
    </location>
</feature>
<keyword evidence="3" id="KW-1185">Reference proteome</keyword>
<feature type="domain" description="DUF11" evidence="1">
    <location>
        <begin position="537"/>
        <end position="658"/>
    </location>
</feature>
<feature type="domain" description="DUF11" evidence="1">
    <location>
        <begin position="2202"/>
        <end position="2302"/>
    </location>
</feature>
<feature type="domain" description="DUF11" evidence="1">
    <location>
        <begin position="3478"/>
        <end position="3583"/>
    </location>
</feature>
<sequence length="4331" mass="438376">MLSSLHASILHLCYNKNNSGKSGSRKRVWGGVFIFLLIAGNLVAKDRHPNLHKELMPPPTAASDNYNTVRGVAVNANVLTNDDPNGGGPLTVQTTPVSNVTNGTLTLRADGSFTYMPNPNFFGVDRFTYRVCDRNGSCSNGDVMIDVSPAKADLVLTQKTNLDTGIVGEPLIYTVTLTNNGPSPVYTNEVFYVLEQAPNGYQLISMTPSEGTLDASGRWTGVDLPAGKSVTITVNGIIRPDYNQPTITNIITIQPPNNVIVNTTPTGQITTPVMIAADLAVTKTDGTDYYTPGSPVTYTIIATNNGKSNVQRVLIQDIIPAGINVASWTATASGGASISNSSGNTSIYQQANMPSGSQVTFKLTLDIPAGFTDVLKNTVTVQSLDPVADPIPGNNSATDIDSLKVNDRLGMVKTGPASAFAGGAISYKLVVSNTGTSNVLNAVITDNIDPRITNVTYTVATTGAATTTATSGSGSPVRVTGNLPVGANNTIVITINGTIAGDATGQIFNGALVTTSSGKQFESNNVLTTLQTKTGLNIVKTGPAGGTVIAGDTISYKIIVTNAGPSNDPKVDITDLVPSVITNVSWTAVARGSATITPGAPSGGSGNSVSTSAAIPAGTANAIEITINGRVLPGAIGNINNTATAKSTAGGQVDANNLTRIDTKPNIVVVKSGPVQVNAGEAISYTIVYRNNGLSDGKLVLLTDAVPSLISNVKWTSVVNGKATIASGATGTGNQVRLFADLPAGDNNSVTVNITGTVSPGFQGNITNQASAELEGIPVFNSNQVVTKVVNSPKLLITKSGPASVTAGGVITYQLFVTNSGPSNAYGIRIRDVVPSQIRQPLLTVAAEGNSVVTDNTMQGSVATVTGNIDAGPGNRIVVTIRGTVDPAFTGTFRNISSAATTTDSTNSNEVVTTVDNKAVLQISKSGPAQTSGGNAIAYRILITNTGISDAVGMTMNDVVPAGINNVSWTATPLGTATITGNAAGTGSNIQVTGTIPAGTANQIQVDVKGTISPAFAGLMQNKATAVLPGKPAVSDSVSTTVLKLANISISKTGPARVPAGNNVVYTLLVSNSGPSDAPGTVISDVVPAQLTNISWTAVAANGATIISGATGNTDTVVVRANIPAGNARVTVTITGKTDPGFTGIIQNLAFANPGVDIIPSQLVNTEVYASPALHVAKIGPAALNAGEKINYLVTVTNSGPSNATGVTINDIIPASIVNASWTAIASGAATVDSGTTGNGNTVKTRVSIPAGTVNKIVISVTGTVSPAFTGTIKNAANAVIGSEPPVLSDSVVTVVKSHPVLVVKKIGPDTASAGGTIQYLLSLQNKGTSDARQINFTDTVPVGITNVKWTTLASGNAIITAGATGTGNIVKYTADIPAGNLNIIAISITGTIAPGFTGTLQNRASGIIAGIDTAYSNLVNTAVKSVPGLTLSKQGPDFITSGAAVNYTLLLTNAGPSDAAQVSIADVIPADIINTKWTATTAGTAVISTGATGTGNNLLVTGNVPAGAGNYIRVLISGKLNTASTAGTITNIASAQIPGGTVFRDTVVSQVEIFPGIRLVKNAPDTIRSGAAILYSIHVTNIGPSNGKGIVLTDVIPAAILNATWTATTTGNGTTVSQANGAGNVNITADIPADSTAAVDIRIAGTVDPNFAGDSIQNTAAAQVPGVGNLSYTVTTHVIHDAVLSISKTGPATSNAGKVITYHLSVANSGPSSAIGALITDTIASRILNPVWTVVNTGGATTSVTNGTGNVNVTATIPAGTGRVDITITGTLSPTLVDTTIVNTAYAKLPAGYINNVPVSSSVQTVIRNEVDLGIVKSGPSSKVAGQSIAYHLIVTNKGPADVVGGLITDTIPAAVTNITATVTTTGAATATLQPIAGNRVAVTVNIPAGLANYVVVNINGIVDPSTLPGPIKNTAWIEPPAGSHETLPVNNSSSITTEITNETGVIISKAGPASLKVGDPISYTIEVANAGVSNATGVLITDTIPLGIDNISHSISVQGGSGGTTYTDQGTDPRRINVLANIDGTAAGSGKIVIIVNGTVAQNAPALLLNRAVADTKFATVTTQIDNTVDLDISKQAPQQLNAGEQITYNIVVTNNGPANVTGAVITDLIPATILSPVWTATASGGVTVSNSSGAGDIHLTADLPANSGMLIISVTGKVDPAATGSITNTATAVPPAGVTDPTPATASATTVIRNKSNLNIVKSGPNVVASGGTINYSLLVTNLGPSDAKGLDIADLVPGTIEGVTWTSSAGNGAVITGGGSGSGNNEQVFADMIVGGRVTVNISGKVPVDFTGLLSNLGEIDDSTGPIKRSNVVHTQVLFSTSVKVSKTGPATVKAGEAISYHVLVTNDGPSEALGLKIRDSLPVPLKNVRWTATTNGAALITQGGPSGTSSLISLVADLPPGGNNSIDIAVTGIADSAATGIIKNYATAVNQVGVVTTSDTIVTGILSNPHIRVEKNGPDTVAAGGSFQYAIHVYNDGASAATGVHIRDLLPAVLTNVTWSATAEGTGVINGGNLINQPGNPDFIADIPAGVANGIRVVVNAQTAPSATGAFVNSATALLSATDSVVSNQVNTVIVQQPGVTIRKSGPTNANAGTSLEYQVIIGNNGPSNATGVVISDLVSDTLKQVSWSATATGSAVINGGNITNRPGDVLLTADIPAGDSSQVIIRITGIIDSSFTGQIRNTAVASALRSNEVITTVTRKAQILLTKQGPATIAAGRDIQYTIEVSNLGPSNTDTVQIHDIVPAPIRNVAWFAYVNGGATISGVNLDTSHLINVKGWIPAGSANKIQVVVYGVVDPMFTGVIKNVATADTAGIPAAADSVITTVTKLARLQISKTGPSNAAAGTPIFYSVRLLNSGPSFAGNVNLLDIIPVEIQPVQWQATAGGSSLINGLKTLSGTNSGITFKTDIYPGDSNAITLTVNGMISASFTGTLRNTAIFTDTSGVTDSAAVNTNVTASTALTLTKIGPATAVAGGDVSYRITVQNNGPSDAKQVAIADIVPADILVSNWIAEERGAAFISGNKTGTGNNVQVTADIAAGQTNAVVITVNGKVSPQTTATEVRNIATVSSNGQPAAADTVITAISHQADISVSKTGTSIVVAGEKIQYNIRIGNTGPSDAKGLIIADVLPAGLTNATWTAVPTGAGVVVSAATGTGNVNLTADIPAAAGNEINITVNATVAADLTTTILKNFATLTNPGQPTLADSVITVVRKVTAVKIIKTGYSQAIAGGVINYALVITNDGPSLARDVSIRDILPQVIGNATYTVTVLGGATATVNNGTGNIDFKADIPAGTGVVSVAIAGRVDPATNFSSITNTAYADSASSTLPTAILRVTDLDIVKSGPANATAGGSIAYQLVITNKGFSDVTGAVIEDIIPAAVQNAQVVWSTTGNAVVTLQSLQNNVLRATANIPAGANHSVIANITGTINPAFDGISIFNSATVKTPPEEAEINVSNNTSTVTTAIDTSTGIHVSKAGPASVNIGDTIHYRIELSNSGAATATPVNITDNVPAEISTVSWTATVQGGSGSTTISKTSGTGNNIALQATLAGTAAGGGTVVILVKGIVTPAAGTTIKNVVTAEYNGSKNSEFTTAVNRTADLLVTKNAPAALNAGDSIHYIITASNRGPADVTGATLTDNIPASVLRPVWRVVATGGAASSVSSGSGNALQLTLNIPVNTGLVTIYVDGVVAASQRGTISNIVTLDPPAGITDPTKAIALANTLVGTPNSSNLQIVKSGPVQLNAGDSITYQLDITNIGNTVLTGVQIHDVLPADIEGISWQAIPVSNSAVGKGTTGNGPTLDVEGDLLLNGLISIFVKGKVKDGFNGVLTNTANATLSGNVINSNTILTLVNQVPAAVNLAILKTGPATAIYNGNITYTITATNNGPVAANGAIITDALPPALQNPQVTVSGTTGGAGGVTALVSGNNVGAVIGTFPVGATAVLTVTAKVNGLGNISNTAEIIPPAGTIETDNTDNFSTATTIVTGEVPLHITKTAVTAGPYVVDQQIRYRITVNNSSTLNISGVTMTDLLPPGGITSAPVIIPPVVGAAIYQAAANRISWTIAVLPAGATVALEYDVRVLKEGSLVNKAVVGALRQGEGLSVTPDSTTHTITATAMADLAIQKVMKSPAANLKVGDKPGFTITLNNQGPNTARDITVTDNLLPNLDMLADYTVSTGQVVIAAGNHAFTWKLDSLASGQTATMTFNTRVTGTGTIYNTATVAAVTADPDLRNNTAKTTEQTTSGDDIYIPNIITPNGDGKNDYFFIPGLDKFPGSSLFIYNRWGNSVYQSKDYSNKWDGNGLNEGTYYYILKLNTPQGTRDYKGWVEILR</sequence>
<feature type="domain" description="DUF11" evidence="1">
    <location>
        <begin position="3601"/>
        <end position="3707"/>
    </location>
</feature>
<dbReference type="Pfam" id="PF01345">
    <property type="entry name" value="DUF11"/>
    <property type="match status" value="27"/>
</dbReference>
<dbReference type="Pfam" id="PF17963">
    <property type="entry name" value="Big_9"/>
    <property type="match status" value="1"/>
</dbReference>
<feature type="domain" description="DUF11" evidence="1">
    <location>
        <begin position="2072"/>
        <end position="2193"/>
    </location>
</feature>
<dbReference type="NCBIfam" id="TIGR04131">
    <property type="entry name" value="Bac_Flav_CTERM"/>
    <property type="match status" value="1"/>
</dbReference>
<dbReference type="PANTHER" id="PTHR34819">
    <property type="entry name" value="LARGE CYSTEINE-RICH PERIPLASMIC PROTEIN OMCB"/>
    <property type="match status" value="1"/>
</dbReference>
<evidence type="ECO:0000313" key="3">
    <source>
        <dbReference type="Proteomes" id="UP000199310"/>
    </source>
</evidence>
<feature type="domain" description="DUF11" evidence="1">
    <location>
        <begin position="2714"/>
        <end position="2757"/>
    </location>
</feature>
<feature type="domain" description="DUF11" evidence="1">
    <location>
        <begin position="3223"/>
        <end position="3326"/>
    </location>
</feature>